<protein>
    <submittedName>
        <fullName evidence="1">Uncharacterized protein</fullName>
    </submittedName>
</protein>
<sequence length="87" mass="9945">MIIEYANHPEPKFDGDVGILERRHVYADSVIYIGKESNNIEEQALDVKKLKNSSTNKRLWIALLICHKLKLKLSEFLGTGFRESSKG</sequence>
<evidence type="ECO:0000313" key="1">
    <source>
        <dbReference type="EMBL" id="WMW23199.1"/>
    </source>
</evidence>
<dbReference type="KEGG" id="mmav:RE476_05045"/>
<gene>
    <name evidence="1" type="ORF">RE476_05045</name>
</gene>
<dbReference type="GeneID" id="84229484"/>
<dbReference type="EMBL" id="CP133594">
    <property type="protein sequence ID" value="WMW23199.1"/>
    <property type="molecule type" value="Genomic_DNA"/>
</dbReference>
<organism evidence="1 2">
    <name type="scientific">Methanolobus mangrovi</name>
    <dbReference type="NCBI Taxonomy" id="3072977"/>
    <lineage>
        <taxon>Archaea</taxon>
        <taxon>Methanobacteriati</taxon>
        <taxon>Methanobacteriota</taxon>
        <taxon>Stenosarchaea group</taxon>
        <taxon>Methanomicrobia</taxon>
        <taxon>Methanosarcinales</taxon>
        <taxon>Methanosarcinaceae</taxon>
        <taxon>Methanolobus</taxon>
    </lineage>
</organism>
<keyword evidence="2" id="KW-1185">Reference proteome</keyword>
<dbReference type="AlphaFoldDB" id="A0AA51UHX7"/>
<dbReference type="RefSeq" id="WP_309309315.1">
    <property type="nucleotide sequence ID" value="NZ_CP133594.1"/>
</dbReference>
<proteinExistence type="predicted"/>
<dbReference type="Proteomes" id="UP001183006">
    <property type="component" value="Chromosome"/>
</dbReference>
<evidence type="ECO:0000313" key="2">
    <source>
        <dbReference type="Proteomes" id="UP001183006"/>
    </source>
</evidence>
<reference evidence="1" key="1">
    <citation type="submission" date="2023-08" db="EMBL/GenBank/DDBJ databases">
        <title>Methanolobus mangrovi sp. nov. and Methanolobus sediminis sp. nov, two novel methylotrophic methanogens isolated from mangrove sediments in China.</title>
        <authorList>
            <person name="Zhou J."/>
        </authorList>
    </citation>
    <scope>NUCLEOTIDE SEQUENCE</scope>
    <source>
        <strain evidence="1">FTZ2</strain>
    </source>
</reference>
<name>A0AA51UHX7_9EURY</name>
<accession>A0AA51UHX7</accession>